<protein>
    <recommendedName>
        <fullName evidence="6">Zn(2)-C6 fungal-type domain-containing protein</fullName>
    </recommendedName>
</protein>
<sequence>MLTGFSAAAMASYYSDKTGFDQSRHELFRSMRSLNRHESDRSNTCVSPSTELDPKLRSNTQRRRVPVACHRCRKRKIKCSGDAGDGQGCSNCRSSGSKDCQFFRVKAHNLDDKEITAHHKAKGWDPYLNMGVVAPQLGMPISHSQQKSALASMRSPTHHAAFQRTPDFDLNPADAHVFQRSGIANAIPYEDEPPVNFTQSSQYMLPNAPGVVMDYGSPAWAKSWDSVLNTGRTSNAGMYPELQNASMNQSQYAYMLPSQGHPLSEMPPSTNAAMSAVSSPDVSGSDRTLPTPTSRNQQGPASLGYIPTEGNSNMSWSPSDFKGDFKGAFWSPRVATSIASPSQTIPSDVPFTSSPELLNKGVSMNVNAPDLVFTYPTTSEDSNAALLCSSSVSSAVLQSTTSRVTPTYPILGALDTTPEYSSIPSDIKPIRRSSRDQTSAGQRLHALTNECTSDIYGYSSSAKRKARGGSDPDSRTLVSGLPYTRVQHRDSPGTNFPFNLLPEALPEYHRAVVENVHRPPVEPLGNQGAY</sequence>
<dbReference type="CDD" id="cd00067">
    <property type="entry name" value="GAL4"/>
    <property type="match status" value="1"/>
</dbReference>
<accession>A0AAD6MZ85</accession>
<feature type="region of interest" description="Disordered" evidence="5">
    <location>
        <begin position="38"/>
        <end position="59"/>
    </location>
</feature>
<evidence type="ECO:0000256" key="3">
    <source>
        <dbReference type="ARBA" id="ARBA00023163"/>
    </source>
</evidence>
<dbReference type="SUPFAM" id="SSF57701">
    <property type="entry name" value="Zn2/Cys6 DNA-binding domain"/>
    <property type="match status" value="1"/>
</dbReference>
<feature type="domain" description="Zn(2)-C6 fungal-type" evidence="6">
    <location>
        <begin position="68"/>
        <end position="102"/>
    </location>
</feature>
<dbReference type="Proteomes" id="UP001215712">
    <property type="component" value="Unassembled WGS sequence"/>
</dbReference>
<dbReference type="PROSITE" id="PS00463">
    <property type="entry name" value="ZN2_CY6_FUNGAL_1"/>
    <property type="match status" value="1"/>
</dbReference>
<feature type="compositionally biased region" description="Polar residues" evidence="5">
    <location>
        <begin position="267"/>
        <end position="300"/>
    </location>
</feature>
<dbReference type="InterPro" id="IPR001138">
    <property type="entry name" value="Zn2Cys6_DnaBD"/>
</dbReference>
<dbReference type="GO" id="GO:0003677">
    <property type="term" value="F:DNA binding"/>
    <property type="evidence" value="ECO:0007669"/>
    <property type="project" value="UniProtKB-KW"/>
</dbReference>
<evidence type="ECO:0000256" key="1">
    <source>
        <dbReference type="ARBA" id="ARBA00023015"/>
    </source>
</evidence>
<comment type="caution">
    <text evidence="7">The sequence shown here is derived from an EMBL/GenBank/DDBJ whole genome shotgun (WGS) entry which is preliminary data.</text>
</comment>
<proteinExistence type="predicted"/>
<dbReference type="GO" id="GO:0008270">
    <property type="term" value="F:zinc ion binding"/>
    <property type="evidence" value="ECO:0007669"/>
    <property type="project" value="InterPro"/>
</dbReference>
<keyword evidence="8" id="KW-1185">Reference proteome</keyword>
<feature type="region of interest" description="Disordered" evidence="5">
    <location>
        <begin position="259"/>
        <end position="305"/>
    </location>
</feature>
<dbReference type="Gene3D" id="4.10.240.10">
    <property type="entry name" value="Zn(2)-C6 fungal-type DNA-binding domain"/>
    <property type="match status" value="1"/>
</dbReference>
<evidence type="ECO:0000259" key="6">
    <source>
        <dbReference type="PROSITE" id="PS50048"/>
    </source>
</evidence>
<evidence type="ECO:0000313" key="8">
    <source>
        <dbReference type="Proteomes" id="UP001215712"/>
    </source>
</evidence>
<keyword evidence="4" id="KW-0539">Nucleus</keyword>
<dbReference type="EMBL" id="JAQJAN010000003">
    <property type="protein sequence ID" value="KAJ5734142.1"/>
    <property type="molecule type" value="Genomic_DNA"/>
</dbReference>
<reference evidence="7" key="2">
    <citation type="submission" date="2023-01" db="EMBL/GenBank/DDBJ databases">
        <authorList>
            <person name="Petersen C."/>
        </authorList>
    </citation>
    <scope>NUCLEOTIDE SEQUENCE</scope>
    <source>
        <strain evidence="7">IBT 17514</strain>
    </source>
</reference>
<keyword evidence="3" id="KW-0804">Transcription</keyword>
<evidence type="ECO:0000313" key="7">
    <source>
        <dbReference type="EMBL" id="KAJ5734142.1"/>
    </source>
</evidence>
<dbReference type="InterPro" id="IPR036864">
    <property type="entry name" value="Zn2-C6_fun-type_DNA-bd_sf"/>
</dbReference>
<gene>
    <name evidence="7" type="ORF">N7493_002928</name>
</gene>
<name>A0AAD6MZ85_9EURO</name>
<organism evidence="7 8">
    <name type="scientific">Penicillium malachiteum</name>
    <dbReference type="NCBI Taxonomy" id="1324776"/>
    <lineage>
        <taxon>Eukaryota</taxon>
        <taxon>Fungi</taxon>
        <taxon>Dikarya</taxon>
        <taxon>Ascomycota</taxon>
        <taxon>Pezizomycotina</taxon>
        <taxon>Eurotiomycetes</taxon>
        <taxon>Eurotiomycetidae</taxon>
        <taxon>Eurotiales</taxon>
        <taxon>Aspergillaceae</taxon>
        <taxon>Penicillium</taxon>
    </lineage>
</organism>
<reference evidence="7" key="1">
    <citation type="journal article" date="2023" name="IMA Fungus">
        <title>Comparative genomic study of the Penicillium genus elucidates a diverse pangenome and 15 lateral gene transfer events.</title>
        <authorList>
            <person name="Petersen C."/>
            <person name="Sorensen T."/>
            <person name="Nielsen M.R."/>
            <person name="Sondergaard T.E."/>
            <person name="Sorensen J.L."/>
            <person name="Fitzpatrick D.A."/>
            <person name="Frisvad J.C."/>
            <person name="Nielsen K.L."/>
        </authorList>
    </citation>
    <scope>NUCLEOTIDE SEQUENCE</scope>
    <source>
        <strain evidence="7">IBT 17514</strain>
    </source>
</reference>
<keyword evidence="1" id="KW-0805">Transcription regulation</keyword>
<dbReference type="Pfam" id="PF00172">
    <property type="entry name" value="Zn_clus"/>
    <property type="match status" value="1"/>
</dbReference>
<dbReference type="SMART" id="SM00066">
    <property type="entry name" value="GAL4"/>
    <property type="match status" value="1"/>
</dbReference>
<keyword evidence="2" id="KW-0238">DNA-binding</keyword>
<dbReference type="GO" id="GO:0000981">
    <property type="term" value="F:DNA-binding transcription factor activity, RNA polymerase II-specific"/>
    <property type="evidence" value="ECO:0007669"/>
    <property type="project" value="InterPro"/>
</dbReference>
<evidence type="ECO:0000256" key="2">
    <source>
        <dbReference type="ARBA" id="ARBA00023125"/>
    </source>
</evidence>
<dbReference type="PROSITE" id="PS50048">
    <property type="entry name" value="ZN2_CY6_FUNGAL_2"/>
    <property type="match status" value="1"/>
</dbReference>
<dbReference type="AlphaFoldDB" id="A0AAD6MZ85"/>
<evidence type="ECO:0000256" key="5">
    <source>
        <dbReference type="SAM" id="MobiDB-lite"/>
    </source>
</evidence>
<evidence type="ECO:0000256" key="4">
    <source>
        <dbReference type="ARBA" id="ARBA00023242"/>
    </source>
</evidence>
<feature type="region of interest" description="Disordered" evidence="5">
    <location>
        <begin position="422"/>
        <end position="441"/>
    </location>
</feature>